<evidence type="ECO:0000313" key="3">
    <source>
        <dbReference type="Proteomes" id="UP000319557"/>
    </source>
</evidence>
<keyword evidence="3" id="KW-1185">Reference proteome</keyword>
<dbReference type="Proteomes" id="UP000319557">
    <property type="component" value="Chromosome"/>
</dbReference>
<protein>
    <recommendedName>
        <fullName evidence="1">AAA+ ATPase domain-containing protein</fullName>
    </recommendedName>
</protein>
<evidence type="ECO:0000313" key="2">
    <source>
        <dbReference type="EMBL" id="QDS86771.1"/>
    </source>
</evidence>
<name>A0A517LVW6_9BACT</name>
<dbReference type="KEGG" id="ruv:EC9_09450"/>
<proteinExistence type="predicted"/>
<dbReference type="AlphaFoldDB" id="A0A517LVW6"/>
<sequence>MTLVTVLNQTLSIDSALLSGLLGGDTFWPTEPRNLHETGLSESYIDALILKIFLSTGTLSGRAMAERTGIPFGVVEPLLEAQRTRQLITHVRPAAFNDYYYSLSENGQKRAQTHMSHCAYTGPAPVPLSDYVLSVEAQAAGLDPIGYDDLRSALSSISHNNELLDQLGPAINSNSGLFLFGPPGNGKTTIARCLTQCLGQEIWIPHSILDDGNLIKVQDDAFHRPMPIPESGDGIIKAQQWDRRWVRIQRPTVIVGGELVMENLEVRHDPRSNTCEAPLQLKSNCGCLLIDDFGRQRIQPEELLNRWIIPLENRIDFLTLPSGKKIEIPFEQLIIFSTNLNPDQLVDEAFLRRVPYKIMVDDPDPKEFTRIFNHNVEKMGFPQVKGAAEHLLRFYEQSGRSLRRCQPRDILTQVNNFCKYKKIPPQLRPDFLDQACKSYFSEL</sequence>
<organism evidence="2 3">
    <name type="scientific">Rosistilla ulvae</name>
    <dbReference type="NCBI Taxonomy" id="1930277"/>
    <lineage>
        <taxon>Bacteria</taxon>
        <taxon>Pseudomonadati</taxon>
        <taxon>Planctomycetota</taxon>
        <taxon>Planctomycetia</taxon>
        <taxon>Pirellulales</taxon>
        <taxon>Pirellulaceae</taxon>
        <taxon>Rosistilla</taxon>
    </lineage>
</organism>
<feature type="domain" description="AAA+ ATPase" evidence="1">
    <location>
        <begin position="173"/>
        <end position="364"/>
    </location>
</feature>
<accession>A0A517LVW6</accession>
<dbReference type="InterPro" id="IPR003593">
    <property type="entry name" value="AAA+_ATPase"/>
</dbReference>
<dbReference type="InterPro" id="IPR027417">
    <property type="entry name" value="P-loop_NTPase"/>
</dbReference>
<dbReference type="EMBL" id="CP036261">
    <property type="protein sequence ID" value="QDS86771.1"/>
    <property type="molecule type" value="Genomic_DNA"/>
</dbReference>
<dbReference type="SUPFAM" id="SSF52540">
    <property type="entry name" value="P-loop containing nucleoside triphosphate hydrolases"/>
    <property type="match status" value="1"/>
</dbReference>
<dbReference type="Gene3D" id="3.40.50.300">
    <property type="entry name" value="P-loop containing nucleotide triphosphate hydrolases"/>
    <property type="match status" value="1"/>
</dbReference>
<evidence type="ECO:0000259" key="1">
    <source>
        <dbReference type="SMART" id="SM00382"/>
    </source>
</evidence>
<reference evidence="2 3" key="1">
    <citation type="submission" date="2019-02" db="EMBL/GenBank/DDBJ databases">
        <title>Deep-cultivation of Planctomycetes and their phenomic and genomic characterization uncovers novel biology.</title>
        <authorList>
            <person name="Wiegand S."/>
            <person name="Jogler M."/>
            <person name="Boedeker C."/>
            <person name="Pinto D."/>
            <person name="Vollmers J."/>
            <person name="Rivas-Marin E."/>
            <person name="Kohn T."/>
            <person name="Peeters S.H."/>
            <person name="Heuer A."/>
            <person name="Rast P."/>
            <person name="Oberbeckmann S."/>
            <person name="Bunk B."/>
            <person name="Jeske O."/>
            <person name="Meyerdierks A."/>
            <person name="Storesund J.E."/>
            <person name="Kallscheuer N."/>
            <person name="Luecker S."/>
            <person name="Lage O.M."/>
            <person name="Pohl T."/>
            <person name="Merkel B.J."/>
            <person name="Hornburger P."/>
            <person name="Mueller R.-W."/>
            <person name="Bruemmer F."/>
            <person name="Labrenz M."/>
            <person name="Spormann A.M."/>
            <person name="Op den Camp H."/>
            <person name="Overmann J."/>
            <person name="Amann R."/>
            <person name="Jetten M.S.M."/>
            <person name="Mascher T."/>
            <person name="Medema M.H."/>
            <person name="Devos D.P."/>
            <person name="Kaster A.-K."/>
            <person name="Ovreas L."/>
            <person name="Rohde M."/>
            <person name="Galperin M.Y."/>
            <person name="Jogler C."/>
        </authorList>
    </citation>
    <scope>NUCLEOTIDE SEQUENCE [LARGE SCALE GENOMIC DNA]</scope>
    <source>
        <strain evidence="2 3">EC9</strain>
    </source>
</reference>
<gene>
    <name evidence="2" type="ORF">EC9_09450</name>
</gene>
<dbReference type="SMART" id="SM00382">
    <property type="entry name" value="AAA"/>
    <property type="match status" value="1"/>
</dbReference>